<dbReference type="STRING" id="1190417.SAMN05660690_0941"/>
<evidence type="ECO:0008006" key="4">
    <source>
        <dbReference type="Google" id="ProtNLM"/>
    </source>
</evidence>
<accession>A0A1G6JRD0</accession>
<evidence type="ECO:0000256" key="1">
    <source>
        <dbReference type="SAM" id="Phobius"/>
    </source>
</evidence>
<reference evidence="3" key="1">
    <citation type="submission" date="2016-10" db="EMBL/GenBank/DDBJ databases">
        <authorList>
            <person name="Varghese N."/>
            <person name="Submissions S."/>
        </authorList>
    </citation>
    <scope>NUCLEOTIDE SEQUENCE [LARGE SCALE GENOMIC DNA]</scope>
    <source>
        <strain evidence="3">DSM 45421</strain>
    </source>
</reference>
<keyword evidence="1" id="KW-0472">Membrane</keyword>
<feature type="transmembrane region" description="Helical" evidence="1">
    <location>
        <begin position="118"/>
        <end position="137"/>
    </location>
</feature>
<keyword evidence="1" id="KW-0812">Transmembrane</keyword>
<feature type="transmembrane region" description="Helical" evidence="1">
    <location>
        <begin position="84"/>
        <end position="106"/>
    </location>
</feature>
<gene>
    <name evidence="2" type="ORF">SAMN05660690_0941</name>
</gene>
<evidence type="ECO:0000313" key="2">
    <source>
        <dbReference type="EMBL" id="SDC21310.1"/>
    </source>
</evidence>
<name>A0A1G6JRD0_9ACTN</name>
<feature type="transmembrane region" description="Helical" evidence="1">
    <location>
        <begin position="61"/>
        <end position="77"/>
    </location>
</feature>
<dbReference type="Proteomes" id="UP000199416">
    <property type="component" value="Unassembled WGS sequence"/>
</dbReference>
<keyword evidence="1" id="KW-1133">Transmembrane helix</keyword>
<proteinExistence type="predicted"/>
<sequence>MRGGRASIRGVPPTGVRRRADLAAALLLLAASTAVAVLALATARGVVPVGDDAVATEFVSGWWWLAFLLAPVPALVARQRRAAARALTVALVGPQFVAAAVCAARYRSSGWGDGLEAFAFLHPLLLTAVATALAAALRRRG</sequence>
<dbReference type="EMBL" id="FMZF01000001">
    <property type="protein sequence ID" value="SDC21310.1"/>
    <property type="molecule type" value="Genomic_DNA"/>
</dbReference>
<organism evidence="2 3">
    <name type="scientific">Geodermatophilus telluris</name>
    <dbReference type="NCBI Taxonomy" id="1190417"/>
    <lineage>
        <taxon>Bacteria</taxon>
        <taxon>Bacillati</taxon>
        <taxon>Actinomycetota</taxon>
        <taxon>Actinomycetes</taxon>
        <taxon>Geodermatophilales</taxon>
        <taxon>Geodermatophilaceae</taxon>
        <taxon>Geodermatophilus</taxon>
    </lineage>
</organism>
<protein>
    <recommendedName>
        <fullName evidence="4">Integral membrane protein</fullName>
    </recommendedName>
</protein>
<evidence type="ECO:0000313" key="3">
    <source>
        <dbReference type="Proteomes" id="UP000199416"/>
    </source>
</evidence>
<keyword evidence="3" id="KW-1185">Reference proteome</keyword>
<dbReference type="AlphaFoldDB" id="A0A1G6JRD0"/>